<dbReference type="PROSITE" id="PS51379">
    <property type="entry name" value="4FE4S_FER_2"/>
    <property type="match status" value="2"/>
</dbReference>
<dbReference type="PROSITE" id="PS00198">
    <property type="entry name" value="4FE4S_FER_1"/>
    <property type="match status" value="2"/>
</dbReference>
<keyword evidence="4" id="KW-0411">Iron-sulfur</keyword>
<dbReference type="GO" id="GO:0046872">
    <property type="term" value="F:metal ion binding"/>
    <property type="evidence" value="ECO:0007669"/>
    <property type="project" value="UniProtKB-KW"/>
</dbReference>
<evidence type="ECO:0000256" key="2">
    <source>
        <dbReference type="ARBA" id="ARBA00022723"/>
    </source>
</evidence>
<dbReference type="GO" id="GO:0016651">
    <property type="term" value="F:oxidoreductase activity, acting on NAD(P)H"/>
    <property type="evidence" value="ECO:0007669"/>
    <property type="project" value="InterPro"/>
</dbReference>
<dbReference type="GO" id="GO:0016020">
    <property type="term" value="C:membrane"/>
    <property type="evidence" value="ECO:0007669"/>
    <property type="project" value="InterPro"/>
</dbReference>
<proteinExistence type="predicted"/>
<dbReference type="SUPFAM" id="SSF54862">
    <property type="entry name" value="4Fe-4S ferredoxins"/>
    <property type="match status" value="1"/>
</dbReference>
<evidence type="ECO:0000256" key="1">
    <source>
        <dbReference type="ARBA" id="ARBA00022485"/>
    </source>
</evidence>
<evidence type="ECO:0000313" key="6">
    <source>
        <dbReference type="EMBL" id="RDB55396.1"/>
    </source>
</evidence>
<comment type="caution">
    <text evidence="6">The sequence shown here is derived from an EMBL/GenBank/DDBJ whole genome shotgun (WGS) entry which is preliminary data.</text>
</comment>
<keyword evidence="1" id="KW-0004">4Fe-4S</keyword>
<feature type="domain" description="4Fe-4S ferredoxin-type" evidence="5">
    <location>
        <begin position="36"/>
        <end position="65"/>
    </location>
</feature>
<name>A0A369LB20_9ACTN</name>
<reference evidence="6 7" key="1">
    <citation type="journal article" date="2018" name="Elife">
        <title>Discovery and characterization of a prevalent human gut bacterial enzyme sufficient for the inactivation of a family of plant toxins.</title>
        <authorList>
            <person name="Koppel N."/>
            <person name="Bisanz J.E."/>
            <person name="Pandelia M.E."/>
            <person name="Turnbaugh P.J."/>
            <person name="Balskus E.P."/>
        </authorList>
    </citation>
    <scope>NUCLEOTIDE SEQUENCE [LARGE SCALE GENOMIC DNA]</scope>
    <source>
        <strain evidence="7">anaerobia AP69FAA</strain>
    </source>
</reference>
<dbReference type="AlphaFoldDB" id="A0A369LB20"/>
<dbReference type="RefSeq" id="WP_114620817.1">
    <property type="nucleotide sequence ID" value="NZ_CALLUE010000232.1"/>
</dbReference>
<feature type="domain" description="4Fe-4S ferredoxin-type" evidence="5">
    <location>
        <begin position="67"/>
        <end position="96"/>
    </location>
</feature>
<dbReference type="InterPro" id="IPR010226">
    <property type="entry name" value="NADH_quinone_OxRdtase_chainI"/>
</dbReference>
<dbReference type="OrthoDB" id="3175224at2"/>
<dbReference type="EMBL" id="PPTP01000005">
    <property type="protein sequence ID" value="RDB55396.1"/>
    <property type="molecule type" value="Genomic_DNA"/>
</dbReference>
<dbReference type="Proteomes" id="UP000253792">
    <property type="component" value="Unassembled WGS sequence"/>
</dbReference>
<sequence length="126" mass="13923">MSGFKLGKMTFGSLFKKPETVLYPVVKPEPPVGLKGHVVVDESTCILCSLCVKRCPCGAIEVDKKARTWAIDHFRCVQCGSCTYECPKGSLTMLPTYETVSRQKRVHTFTIPEQPKAAAKREDAGE</sequence>
<keyword evidence="2" id="KW-0479">Metal-binding</keyword>
<keyword evidence="7" id="KW-1185">Reference proteome</keyword>
<evidence type="ECO:0000259" key="5">
    <source>
        <dbReference type="PROSITE" id="PS51379"/>
    </source>
</evidence>
<dbReference type="PANTHER" id="PTHR10849">
    <property type="entry name" value="NADH DEHYDROGENASE UBIQUINONE IRON-SULFUR PROTEIN 8, MITOCHONDRIAL"/>
    <property type="match status" value="1"/>
</dbReference>
<evidence type="ECO:0000256" key="4">
    <source>
        <dbReference type="ARBA" id="ARBA00023014"/>
    </source>
</evidence>
<dbReference type="Gene3D" id="3.30.70.20">
    <property type="match status" value="2"/>
</dbReference>
<keyword evidence="3" id="KW-0408">Iron</keyword>
<gene>
    <name evidence="6" type="ORF">C1880_06830</name>
</gene>
<evidence type="ECO:0000256" key="3">
    <source>
        <dbReference type="ARBA" id="ARBA00023004"/>
    </source>
</evidence>
<evidence type="ECO:0000313" key="7">
    <source>
        <dbReference type="Proteomes" id="UP000253792"/>
    </source>
</evidence>
<dbReference type="InterPro" id="IPR017896">
    <property type="entry name" value="4Fe4S_Fe-S-bd"/>
</dbReference>
<dbReference type="InterPro" id="IPR017900">
    <property type="entry name" value="4Fe4S_Fe_S_CS"/>
</dbReference>
<protein>
    <submittedName>
        <fullName evidence="6">4Fe-4S ferredoxin</fullName>
    </submittedName>
</protein>
<dbReference type="Pfam" id="PF12838">
    <property type="entry name" value="Fer4_7"/>
    <property type="match status" value="1"/>
</dbReference>
<dbReference type="STRING" id="1034345.GCA_000236865_00214"/>
<accession>A0A369LB20</accession>
<organism evidence="6 7">
    <name type="scientific">Senegalimassilia anaerobia</name>
    <dbReference type="NCBI Taxonomy" id="1473216"/>
    <lineage>
        <taxon>Bacteria</taxon>
        <taxon>Bacillati</taxon>
        <taxon>Actinomycetota</taxon>
        <taxon>Coriobacteriia</taxon>
        <taxon>Coriobacteriales</taxon>
        <taxon>Coriobacteriaceae</taxon>
        <taxon>Senegalimassilia</taxon>
    </lineage>
</organism>
<dbReference type="GO" id="GO:0051539">
    <property type="term" value="F:4 iron, 4 sulfur cluster binding"/>
    <property type="evidence" value="ECO:0007669"/>
    <property type="project" value="UniProtKB-KW"/>
</dbReference>